<accession>A0A4Z2IMX1</accession>
<dbReference type="EMBL" id="SRLO01000066">
    <property type="protein sequence ID" value="TNN79205.1"/>
    <property type="molecule type" value="Genomic_DNA"/>
</dbReference>
<feature type="region of interest" description="Disordered" evidence="1">
    <location>
        <begin position="86"/>
        <end position="108"/>
    </location>
</feature>
<evidence type="ECO:0000313" key="3">
    <source>
        <dbReference type="Proteomes" id="UP000314294"/>
    </source>
</evidence>
<comment type="caution">
    <text evidence="2">The sequence shown here is derived from an EMBL/GenBank/DDBJ whole genome shotgun (WGS) entry which is preliminary data.</text>
</comment>
<evidence type="ECO:0000313" key="2">
    <source>
        <dbReference type="EMBL" id="TNN79205.1"/>
    </source>
</evidence>
<reference evidence="2 3" key="1">
    <citation type="submission" date="2019-03" db="EMBL/GenBank/DDBJ databases">
        <title>First draft genome of Liparis tanakae, snailfish: a comprehensive survey of snailfish specific genes.</title>
        <authorList>
            <person name="Kim W."/>
            <person name="Song I."/>
            <person name="Jeong J.-H."/>
            <person name="Kim D."/>
            <person name="Kim S."/>
            <person name="Ryu S."/>
            <person name="Song J.Y."/>
            <person name="Lee S.K."/>
        </authorList>
    </citation>
    <scope>NUCLEOTIDE SEQUENCE [LARGE SCALE GENOMIC DNA]</scope>
    <source>
        <tissue evidence="2">Muscle</tissue>
    </source>
</reference>
<evidence type="ECO:0000256" key="1">
    <source>
        <dbReference type="SAM" id="MobiDB-lite"/>
    </source>
</evidence>
<feature type="region of interest" description="Disordered" evidence="1">
    <location>
        <begin position="1"/>
        <end position="40"/>
    </location>
</feature>
<organism evidence="2 3">
    <name type="scientific">Liparis tanakae</name>
    <name type="common">Tanaka's snailfish</name>
    <dbReference type="NCBI Taxonomy" id="230148"/>
    <lineage>
        <taxon>Eukaryota</taxon>
        <taxon>Metazoa</taxon>
        <taxon>Chordata</taxon>
        <taxon>Craniata</taxon>
        <taxon>Vertebrata</taxon>
        <taxon>Euteleostomi</taxon>
        <taxon>Actinopterygii</taxon>
        <taxon>Neopterygii</taxon>
        <taxon>Teleostei</taxon>
        <taxon>Neoteleostei</taxon>
        <taxon>Acanthomorphata</taxon>
        <taxon>Eupercaria</taxon>
        <taxon>Perciformes</taxon>
        <taxon>Cottioidei</taxon>
        <taxon>Cottales</taxon>
        <taxon>Liparidae</taxon>
        <taxon>Liparis</taxon>
    </lineage>
</organism>
<proteinExistence type="predicted"/>
<dbReference type="AlphaFoldDB" id="A0A4Z2IMX1"/>
<name>A0A4Z2IMX1_9TELE</name>
<keyword evidence="3" id="KW-1185">Reference proteome</keyword>
<protein>
    <submittedName>
        <fullName evidence="2">Uncharacterized protein</fullName>
    </submittedName>
</protein>
<dbReference type="Proteomes" id="UP000314294">
    <property type="component" value="Unassembled WGS sequence"/>
</dbReference>
<sequence>MEDTKSPARLIQLDRMSSVDKHGWNNASGSHGGAGGRECMSPAAPGGVGAGIQCHGQISSYLPSAEHHMNTLLSDKDNWCPKASWPETLKGREGTRGTISKEEVSLQW</sequence>
<gene>
    <name evidence="2" type="ORF">EYF80_010449</name>
</gene>
<feature type="compositionally biased region" description="Basic and acidic residues" evidence="1">
    <location>
        <begin position="89"/>
        <end position="108"/>
    </location>
</feature>